<dbReference type="SUPFAM" id="SSF48452">
    <property type="entry name" value="TPR-like"/>
    <property type="match status" value="1"/>
</dbReference>
<sequence>MRNLIKLHSLCLSSSNKLFHSQLSEFQICFLSSLSRSSKLSQSKKTQQTHLKNQAETSKSNTFGLLFNEITAILGTDHLNTDRTQSGNLISKEINVEGNKVKEEHPDCTQGVCRNAEESVLQEKDVSPEVHKITQIVRAEKSPVSMEERLENLGVGFDPEVVEKVLKRCFKVPCLALRFFNWVKLRDGFRHTTRTYNTMLYIAGEAGEFRLVEKLVEDMEKNLCEKDIKTWTILISLYGNAKLISKALLVFNNMRKCGCEPDSHVYMKMIRALCAAGKDDIAMEFYKEMVQKEMGIDMSLYKVLMNCVARSGDIAAVHSVADDMMRVWQTPEHIVYGYVLKSLCISGRIREALEWIRDLKSKDVTLDAEYFETLVKGLCRADRIVDALEIVDIMKRRHIIDGKVCGIIISGTSSGWASMKKGCVLYDEMLERGVEPDTVAITAMVAGHISQNRISEAWKVFKSMEDWGIRPTWKSYSVFIKELGKISRTDEIFKVLNEMQASKMDIRDEIFDWAISYLEKKGDVDSIEKIKQMQRICNLYPQEGEIPCTDASTEQELNIELNSNQLEAVRMDCHLVVPLPRNYDEQDVQEICRILSSPTDWCLIQEALEKCNVQFTPDLVVEILHNCSMHGSAALHFFSWVGKQAGYSHTTETYNMAIKIAGRGKDFKHMRNLFYEMRRRGYSITSYTWTIMIMQYGRTGLTEIALNIFGEMKANGCNPTGSTYKYLLMILCRRKGRKVDEAIKLFEEMIHAGHVPDKELVEAYLGSLCESEALCRAGKLEEAQALVGEIGAEGSTLDQYTYGSIVHGLLQKGRIEEALTKVDSMKQAGINPTVHVYTSLMAHFMKEKQIERALEVFQKMQQEGCQPTIVTYSELLRGYMNMGKVSDAWNIFHRMKLKGPLPDFKTYSVFITSLCKVGRSEEALQLISEMTRNGIVPSTVNFREVFYGLNREGKQDLAHTVLQQKLALRSKRKFLT</sequence>
<feature type="repeat" description="PPR" evidence="3">
    <location>
        <begin position="227"/>
        <end position="261"/>
    </location>
</feature>
<dbReference type="Pfam" id="PF01535">
    <property type="entry name" value="PPR"/>
    <property type="match status" value="6"/>
</dbReference>
<organism evidence="4">
    <name type="scientific">Fagus sylvatica</name>
    <name type="common">Beechnut</name>
    <dbReference type="NCBI Taxonomy" id="28930"/>
    <lineage>
        <taxon>Eukaryota</taxon>
        <taxon>Viridiplantae</taxon>
        <taxon>Streptophyta</taxon>
        <taxon>Embryophyta</taxon>
        <taxon>Tracheophyta</taxon>
        <taxon>Spermatophyta</taxon>
        <taxon>Magnoliopsida</taxon>
        <taxon>eudicotyledons</taxon>
        <taxon>Gunneridae</taxon>
        <taxon>Pentapetalae</taxon>
        <taxon>rosids</taxon>
        <taxon>fabids</taxon>
        <taxon>Fagales</taxon>
        <taxon>Fagaceae</taxon>
        <taxon>Fagus</taxon>
    </lineage>
</organism>
<feature type="repeat" description="PPR" evidence="3">
    <location>
        <begin position="798"/>
        <end position="832"/>
    </location>
</feature>
<comment type="similarity">
    <text evidence="1">Belongs to the PPR family. P subfamily.</text>
</comment>
<feature type="repeat" description="PPR" evidence="3">
    <location>
        <begin position="367"/>
        <end position="401"/>
    </location>
</feature>
<evidence type="ECO:0000313" key="4">
    <source>
        <dbReference type="EMBL" id="SPD18349.1"/>
    </source>
</evidence>
<feature type="repeat" description="PPR" evidence="3">
    <location>
        <begin position="720"/>
        <end position="756"/>
    </location>
</feature>
<dbReference type="Pfam" id="PF12854">
    <property type="entry name" value="PPR_1"/>
    <property type="match status" value="1"/>
</dbReference>
<feature type="repeat" description="PPR" evidence="3">
    <location>
        <begin position="903"/>
        <end position="937"/>
    </location>
</feature>
<name>A0A2N9I2W2_FAGSY</name>
<dbReference type="InterPro" id="IPR002885">
    <property type="entry name" value="PPR_rpt"/>
</dbReference>
<feature type="repeat" description="PPR" evidence="3">
    <location>
        <begin position="685"/>
        <end position="719"/>
    </location>
</feature>
<feature type="repeat" description="PPR" evidence="3">
    <location>
        <begin position="833"/>
        <end position="867"/>
    </location>
</feature>
<dbReference type="PROSITE" id="PS51375">
    <property type="entry name" value="PPR"/>
    <property type="match status" value="11"/>
</dbReference>
<feature type="repeat" description="PPR" evidence="3">
    <location>
        <begin position="437"/>
        <end position="471"/>
    </location>
</feature>
<feature type="repeat" description="PPR" evidence="3">
    <location>
        <begin position="650"/>
        <end position="684"/>
    </location>
</feature>
<dbReference type="InterPro" id="IPR011990">
    <property type="entry name" value="TPR-like_helical_dom_sf"/>
</dbReference>
<dbReference type="Gene3D" id="1.25.40.10">
    <property type="entry name" value="Tetratricopeptide repeat domain"/>
    <property type="match status" value="6"/>
</dbReference>
<dbReference type="AlphaFoldDB" id="A0A2N9I2W2"/>
<reference evidence="4" key="1">
    <citation type="submission" date="2018-02" db="EMBL/GenBank/DDBJ databases">
        <authorList>
            <person name="Cohen D.B."/>
            <person name="Kent A.D."/>
        </authorList>
    </citation>
    <scope>NUCLEOTIDE SEQUENCE</scope>
</reference>
<proteinExistence type="inferred from homology"/>
<evidence type="ECO:0008006" key="5">
    <source>
        <dbReference type="Google" id="ProtNLM"/>
    </source>
</evidence>
<protein>
    <recommendedName>
        <fullName evidence="5">Pentacotripeptide-repeat region of PRORP domain-containing protein</fullName>
    </recommendedName>
</protein>
<feature type="repeat" description="PPR" evidence="3">
    <location>
        <begin position="262"/>
        <end position="296"/>
    </location>
</feature>
<dbReference type="PANTHER" id="PTHR47447:SF17">
    <property type="entry name" value="OS12G0638900 PROTEIN"/>
    <property type="match status" value="1"/>
</dbReference>
<dbReference type="Pfam" id="PF13041">
    <property type="entry name" value="PPR_2"/>
    <property type="match status" value="4"/>
</dbReference>
<evidence type="ECO:0000256" key="3">
    <source>
        <dbReference type="PROSITE-ProRule" id="PRU00708"/>
    </source>
</evidence>
<accession>A0A2N9I2W2</accession>
<feature type="repeat" description="PPR" evidence="3">
    <location>
        <begin position="868"/>
        <end position="902"/>
    </location>
</feature>
<evidence type="ECO:0000256" key="2">
    <source>
        <dbReference type="ARBA" id="ARBA00022737"/>
    </source>
</evidence>
<keyword evidence="2" id="KW-0677">Repeat</keyword>
<gene>
    <name evidence="4" type="ORF">FSB_LOCUS46231</name>
</gene>
<dbReference type="EMBL" id="OIVN01004609">
    <property type="protein sequence ID" value="SPD18349.1"/>
    <property type="molecule type" value="Genomic_DNA"/>
</dbReference>
<dbReference type="NCBIfam" id="TIGR00756">
    <property type="entry name" value="PPR"/>
    <property type="match status" value="9"/>
</dbReference>
<dbReference type="PANTHER" id="PTHR47447">
    <property type="entry name" value="OS03G0856100 PROTEIN"/>
    <property type="match status" value="1"/>
</dbReference>
<evidence type="ECO:0000256" key="1">
    <source>
        <dbReference type="ARBA" id="ARBA00007626"/>
    </source>
</evidence>